<evidence type="ECO:0000313" key="2">
    <source>
        <dbReference type="Proteomes" id="UP000616151"/>
    </source>
</evidence>
<protein>
    <submittedName>
        <fullName evidence="1">LysR family transcriptional regulator</fullName>
    </submittedName>
</protein>
<gene>
    <name evidence="1" type="ORF">JHL16_01300</name>
</gene>
<accession>A0ACC5QX70</accession>
<keyword evidence="2" id="KW-1185">Reference proteome</keyword>
<sequence length="294" mass="31619">MNFRQIEAFKTVMACGTTTRAAELLRVSQPAVSRLLADLEKATRLKLFERGKGRITPTAEGHAFYNEVRRAFIGLEQLHFAAENIRSFSSGTLRIASLPVLGHAFLPRVVGAFCAGNPGLSIVLHIHSSETVKTLVQSGQFDLGFAADEIDRAGVKASLFANPDAVCVLPSAHALARKAVLTPQDLADERFISLASEDAARSRIDRAFDAAKVKRRIVVETQYSATICNLARSGAGLGLVNPFALLGLDRSGLAVLPFKPAVKFRTLLITPPSGLVSQAAQAFIAMAERELPRA</sequence>
<name>A0ACC5QX70_9HYPH</name>
<dbReference type="EMBL" id="JAENHL010000004">
    <property type="protein sequence ID" value="MBK1864973.1"/>
    <property type="molecule type" value="Genomic_DNA"/>
</dbReference>
<proteinExistence type="predicted"/>
<organism evidence="1 2">
    <name type="scientific">Taklimakanibacter albus</name>
    <dbReference type="NCBI Taxonomy" id="2800327"/>
    <lineage>
        <taxon>Bacteria</taxon>
        <taxon>Pseudomonadati</taxon>
        <taxon>Pseudomonadota</taxon>
        <taxon>Alphaproteobacteria</taxon>
        <taxon>Hyphomicrobiales</taxon>
        <taxon>Aestuariivirgaceae</taxon>
        <taxon>Taklimakanibacter</taxon>
    </lineage>
</organism>
<dbReference type="Proteomes" id="UP000616151">
    <property type="component" value="Unassembled WGS sequence"/>
</dbReference>
<reference evidence="1" key="1">
    <citation type="submission" date="2021-01" db="EMBL/GenBank/DDBJ databases">
        <authorList>
            <person name="Sun Q."/>
        </authorList>
    </citation>
    <scope>NUCLEOTIDE SEQUENCE</scope>
    <source>
        <strain evidence="1">YIM B02566</strain>
    </source>
</reference>
<comment type="caution">
    <text evidence="1">The sequence shown here is derived from an EMBL/GenBank/DDBJ whole genome shotgun (WGS) entry which is preliminary data.</text>
</comment>
<evidence type="ECO:0000313" key="1">
    <source>
        <dbReference type="EMBL" id="MBK1864973.1"/>
    </source>
</evidence>